<evidence type="ECO:0000256" key="3">
    <source>
        <dbReference type="ARBA" id="ARBA00022723"/>
    </source>
</evidence>
<dbReference type="Proteomes" id="UP000319817">
    <property type="component" value="Chromosome"/>
</dbReference>
<dbReference type="OrthoDB" id="9782218at2"/>
<proteinExistence type="inferred from homology"/>
<organism evidence="9 10">
    <name type="scientific">Stieleria marina</name>
    <dbReference type="NCBI Taxonomy" id="1930275"/>
    <lineage>
        <taxon>Bacteria</taxon>
        <taxon>Pseudomonadati</taxon>
        <taxon>Planctomycetota</taxon>
        <taxon>Planctomycetia</taxon>
        <taxon>Pirellulales</taxon>
        <taxon>Pirellulaceae</taxon>
        <taxon>Stieleria</taxon>
    </lineage>
</organism>
<feature type="chain" id="PRO_5022222750" evidence="7">
    <location>
        <begin position="21"/>
        <end position="474"/>
    </location>
</feature>
<dbReference type="InterPro" id="IPR017850">
    <property type="entry name" value="Alkaline_phosphatase_core_sf"/>
</dbReference>
<keyword evidence="10" id="KW-1185">Reference proteome</keyword>
<evidence type="ECO:0000256" key="6">
    <source>
        <dbReference type="ARBA" id="ARBA00022837"/>
    </source>
</evidence>
<evidence type="ECO:0000313" key="9">
    <source>
        <dbReference type="EMBL" id="QDT10827.1"/>
    </source>
</evidence>
<dbReference type="RefSeq" id="WP_145418547.1">
    <property type="nucleotide sequence ID" value="NZ_CP036526.1"/>
</dbReference>
<dbReference type="PANTHER" id="PTHR45953">
    <property type="entry name" value="IDURONATE 2-SULFATASE"/>
    <property type="match status" value="1"/>
</dbReference>
<evidence type="ECO:0000256" key="2">
    <source>
        <dbReference type="ARBA" id="ARBA00008779"/>
    </source>
</evidence>
<keyword evidence="3" id="KW-0479">Metal-binding</keyword>
<evidence type="ECO:0000256" key="1">
    <source>
        <dbReference type="ARBA" id="ARBA00001913"/>
    </source>
</evidence>
<reference evidence="9 10" key="1">
    <citation type="submission" date="2019-02" db="EMBL/GenBank/DDBJ databases">
        <title>Deep-cultivation of Planctomycetes and their phenomic and genomic characterization uncovers novel biology.</title>
        <authorList>
            <person name="Wiegand S."/>
            <person name="Jogler M."/>
            <person name="Boedeker C."/>
            <person name="Pinto D."/>
            <person name="Vollmers J."/>
            <person name="Rivas-Marin E."/>
            <person name="Kohn T."/>
            <person name="Peeters S.H."/>
            <person name="Heuer A."/>
            <person name="Rast P."/>
            <person name="Oberbeckmann S."/>
            <person name="Bunk B."/>
            <person name="Jeske O."/>
            <person name="Meyerdierks A."/>
            <person name="Storesund J.E."/>
            <person name="Kallscheuer N."/>
            <person name="Luecker S."/>
            <person name="Lage O.M."/>
            <person name="Pohl T."/>
            <person name="Merkel B.J."/>
            <person name="Hornburger P."/>
            <person name="Mueller R.-W."/>
            <person name="Bruemmer F."/>
            <person name="Labrenz M."/>
            <person name="Spormann A.M."/>
            <person name="Op den Camp H."/>
            <person name="Overmann J."/>
            <person name="Amann R."/>
            <person name="Jetten M.S.M."/>
            <person name="Mascher T."/>
            <person name="Medema M.H."/>
            <person name="Devos D.P."/>
            <person name="Kaster A.-K."/>
            <person name="Ovreas L."/>
            <person name="Rohde M."/>
            <person name="Galperin M.Y."/>
            <person name="Jogler C."/>
        </authorList>
    </citation>
    <scope>NUCLEOTIDE SEQUENCE [LARGE SCALE GENOMIC DNA]</scope>
    <source>
        <strain evidence="9 10">K23_9</strain>
    </source>
</reference>
<dbReference type="EC" id="3.1.6.6" evidence="9"/>
<dbReference type="CDD" id="cd16030">
    <property type="entry name" value="iduronate-2-sulfatase"/>
    <property type="match status" value="1"/>
</dbReference>
<evidence type="ECO:0000259" key="8">
    <source>
        <dbReference type="Pfam" id="PF00884"/>
    </source>
</evidence>
<evidence type="ECO:0000256" key="5">
    <source>
        <dbReference type="ARBA" id="ARBA00022801"/>
    </source>
</evidence>
<dbReference type="GO" id="GO:0005737">
    <property type="term" value="C:cytoplasm"/>
    <property type="evidence" value="ECO:0007669"/>
    <property type="project" value="TreeGrafter"/>
</dbReference>
<comment type="similarity">
    <text evidence="2">Belongs to the sulfatase family.</text>
</comment>
<keyword evidence="6" id="KW-0106">Calcium</keyword>
<feature type="signal peptide" evidence="7">
    <location>
        <begin position="1"/>
        <end position="20"/>
    </location>
</feature>
<keyword evidence="4 7" id="KW-0732">Signal</keyword>
<name>A0A517NUM3_9BACT</name>
<dbReference type="GO" id="GO:0047753">
    <property type="term" value="F:choline-sulfatase activity"/>
    <property type="evidence" value="ECO:0007669"/>
    <property type="project" value="UniProtKB-EC"/>
</dbReference>
<dbReference type="Pfam" id="PF00884">
    <property type="entry name" value="Sulfatase"/>
    <property type="match status" value="1"/>
</dbReference>
<accession>A0A517NUM3</accession>
<dbReference type="InterPro" id="IPR035874">
    <property type="entry name" value="IDS"/>
</dbReference>
<protein>
    <submittedName>
        <fullName evidence="9">Choline-sulfatase</fullName>
        <ecNumber evidence="9">3.1.6.6</ecNumber>
    </submittedName>
</protein>
<comment type="cofactor">
    <cofactor evidence="1">
        <name>Ca(2+)</name>
        <dbReference type="ChEBI" id="CHEBI:29108"/>
    </cofactor>
</comment>
<evidence type="ECO:0000313" key="10">
    <source>
        <dbReference type="Proteomes" id="UP000319817"/>
    </source>
</evidence>
<dbReference type="GO" id="GO:0004423">
    <property type="term" value="F:iduronate-2-sulfatase activity"/>
    <property type="evidence" value="ECO:0007669"/>
    <property type="project" value="InterPro"/>
</dbReference>
<dbReference type="SUPFAM" id="SSF53649">
    <property type="entry name" value="Alkaline phosphatase-like"/>
    <property type="match status" value="1"/>
</dbReference>
<feature type="domain" description="Sulfatase N-terminal" evidence="8">
    <location>
        <begin position="25"/>
        <end position="376"/>
    </location>
</feature>
<keyword evidence="5 9" id="KW-0378">Hydrolase</keyword>
<evidence type="ECO:0000256" key="7">
    <source>
        <dbReference type="SAM" id="SignalP"/>
    </source>
</evidence>
<dbReference type="Gene3D" id="3.40.720.10">
    <property type="entry name" value="Alkaline Phosphatase, subunit A"/>
    <property type="match status" value="1"/>
</dbReference>
<dbReference type="EMBL" id="CP036526">
    <property type="protein sequence ID" value="QDT10827.1"/>
    <property type="molecule type" value="Genomic_DNA"/>
</dbReference>
<gene>
    <name evidence="9" type="primary">betC_11</name>
    <name evidence="9" type="ORF">K239x_28180</name>
</gene>
<evidence type="ECO:0000256" key="4">
    <source>
        <dbReference type="ARBA" id="ARBA00022729"/>
    </source>
</evidence>
<dbReference type="AlphaFoldDB" id="A0A517NUM3"/>
<dbReference type="InterPro" id="IPR000917">
    <property type="entry name" value="Sulfatase_N"/>
</dbReference>
<sequence precursor="true">MKLSVLVVTTLFCLGSVATAQTPPKNVLFIGVDDLRVELGCYGDEFMNTPNIDALARQGLLFERAYCQQAICAASRISLMTGMRPDTTGVYDLNHPLNKTLPDAMSMPRFFKKNGYRTVSLGKIYHHGGDDKAFWDVLDACSMPAYAAPETLAAIDELTKQAKAKKLRGKELRLATKGPAYENGDVSDSTYTDGVIADTAITQLRQENDRPFFLAVGFKKPHLPLVAPKKYWDMYDPAEIEIPSREAPVRVAEQATTNWGELRAYSGIPAKGDLSDEQTRKMIHAYRACVSYVDAQVGRVLAELDRQGLRENTIIVFWSDHGWKVGDYGDWCKHTNFELDTHVPLIFSGTGIPSGERSKALVEYIDIYPTLAQWCGLTTPKSCEGESLLPIFADPSLPGKQAALSQYPRGGMGYSIRSGKWRYTRWQRKDGKVVARELYDHSQSDLATENVAELSENENTVKQLDAQILEITRR</sequence>
<dbReference type="GO" id="GO:0046872">
    <property type="term" value="F:metal ion binding"/>
    <property type="evidence" value="ECO:0007669"/>
    <property type="project" value="UniProtKB-KW"/>
</dbReference>
<dbReference type="PANTHER" id="PTHR45953:SF1">
    <property type="entry name" value="IDURONATE 2-SULFATASE"/>
    <property type="match status" value="1"/>
</dbReference>